<evidence type="ECO:0000256" key="6">
    <source>
        <dbReference type="SAM" id="Phobius"/>
    </source>
</evidence>
<feature type="transmembrane region" description="Helical" evidence="6">
    <location>
        <begin position="35"/>
        <end position="57"/>
    </location>
</feature>
<evidence type="ECO:0000256" key="4">
    <source>
        <dbReference type="ARBA" id="ARBA00023136"/>
    </source>
</evidence>
<keyword evidence="4 6" id="KW-0472">Membrane</keyword>
<keyword evidence="2 6" id="KW-0812">Transmembrane</keyword>
<dbReference type="PANTHER" id="PTHR23294:SF59">
    <property type="entry name" value="UNC93-LIKE PROTEIN C922.05C"/>
    <property type="match status" value="1"/>
</dbReference>
<dbReference type="Pfam" id="PF05978">
    <property type="entry name" value="UNC-93"/>
    <property type="match status" value="1"/>
</dbReference>
<accession>A0A9P7W2J4</accession>
<feature type="transmembrane region" description="Helical" evidence="6">
    <location>
        <begin position="392"/>
        <end position="411"/>
    </location>
</feature>
<dbReference type="GO" id="GO:0016020">
    <property type="term" value="C:membrane"/>
    <property type="evidence" value="ECO:0007669"/>
    <property type="project" value="UniProtKB-SubCell"/>
</dbReference>
<sequence length="486" mass="53606">MAEPVVDNEKSYTGSSNDDHAARKVYQQPTGLKGLYYNPITQIVMLGFVCFMGPGLFNALNGLGAGGQVDSKTNSNANTALYSTFSFMGFFGGSVNNVLGPRLTLLIGSMGYSLYIGSYLAINIHSNAGGFVVAAGAILGICAGLLWTAQGSLMMAYPTETQKGKFIGIFWSIFNLGGVVGASVAAGRNWKSTVGFLVLTLIGVFIPMLMANPNKMIRSDGTKVMTPRHPSLKTEILGLLVTLKTDPMIILLFPMFFASNWFYTWQFSGFNGAIFDIRARGLNNVCYWISQIIGSVLIGLLLDRKSISRRIRAYTGWTVLFLMVFVVHIWGYFYQKQYTRESVAPETEKMDIYDHGYAGRVMFYIFCGILDAMWQTTSYWLMGAMSNDPSKLAFFAGFYKSIQSAGAAGIWRADAVKIPYMNMFISEWALLVGGLVFALPMVIMRIKDHTDLDDEIIARMDDRGHIRPTEDVAAEMDVTAKDARAS</sequence>
<dbReference type="OrthoDB" id="196103at2759"/>
<feature type="transmembrane region" description="Helical" evidence="6">
    <location>
        <begin position="423"/>
        <end position="443"/>
    </location>
</feature>
<evidence type="ECO:0000256" key="1">
    <source>
        <dbReference type="ARBA" id="ARBA00004141"/>
    </source>
</evidence>
<feature type="transmembrane region" description="Helical" evidence="6">
    <location>
        <begin position="285"/>
        <end position="302"/>
    </location>
</feature>
<keyword evidence="3 6" id="KW-1133">Transmembrane helix</keyword>
<feature type="transmembrane region" description="Helical" evidence="6">
    <location>
        <begin position="103"/>
        <end position="122"/>
    </location>
</feature>
<gene>
    <name evidence="7" type="ORF">BT62DRAFT_978743</name>
</gene>
<dbReference type="EMBL" id="MU250526">
    <property type="protein sequence ID" value="KAG7450839.1"/>
    <property type="molecule type" value="Genomic_DNA"/>
</dbReference>
<feature type="transmembrane region" description="Helical" evidence="6">
    <location>
        <begin position="168"/>
        <end position="187"/>
    </location>
</feature>
<feature type="transmembrane region" description="Helical" evidence="6">
    <location>
        <begin position="314"/>
        <end position="333"/>
    </location>
</feature>
<evidence type="ECO:0000313" key="7">
    <source>
        <dbReference type="EMBL" id="KAG7450839.1"/>
    </source>
</evidence>
<dbReference type="GeneID" id="66111668"/>
<feature type="transmembrane region" description="Helical" evidence="6">
    <location>
        <begin position="361"/>
        <end position="380"/>
    </location>
</feature>
<dbReference type="SUPFAM" id="SSF103473">
    <property type="entry name" value="MFS general substrate transporter"/>
    <property type="match status" value="1"/>
</dbReference>
<proteinExistence type="predicted"/>
<dbReference type="Gene3D" id="1.20.1250.20">
    <property type="entry name" value="MFS general substrate transporter like domains"/>
    <property type="match status" value="1"/>
</dbReference>
<keyword evidence="8" id="KW-1185">Reference proteome</keyword>
<dbReference type="RefSeq" id="XP_043044339.1">
    <property type="nucleotide sequence ID" value="XM_043189371.1"/>
</dbReference>
<evidence type="ECO:0000256" key="3">
    <source>
        <dbReference type="ARBA" id="ARBA00022989"/>
    </source>
</evidence>
<comment type="subcellular location">
    <subcellularLocation>
        <location evidence="1">Membrane</location>
        <topology evidence="1">Multi-pass membrane protein</topology>
    </subcellularLocation>
</comment>
<feature type="transmembrane region" description="Helical" evidence="6">
    <location>
        <begin position="248"/>
        <end position="265"/>
    </location>
</feature>
<name>A0A9P7W2J4_9AGAR</name>
<feature type="transmembrane region" description="Helical" evidence="6">
    <location>
        <begin position="128"/>
        <end position="147"/>
    </location>
</feature>
<dbReference type="InterPro" id="IPR010291">
    <property type="entry name" value="Ion_channel_UNC-93"/>
</dbReference>
<comment type="caution">
    <text evidence="7">The sequence shown here is derived from an EMBL/GenBank/DDBJ whole genome shotgun (WGS) entry which is preliminary data.</text>
</comment>
<evidence type="ECO:0000256" key="5">
    <source>
        <dbReference type="SAM" id="MobiDB-lite"/>
    </source>
</evidence>
<feature type="transmembrane region" description="Helical" evidence="6">
    <location>
        <begin position="77"/>
        <end position="96"/>
    </location>
</feature>
<reference evidence="7" key="1">
    <citation type="submission" date="2020-11" db="EMBL/GenBank/DDBJ databases">
        <title>Adaptations for nitrogen fixation in a non-lichenized fungal sporocarp promotes dispersal by wood-feeding termites.</title>
        <authorList>
            <consortium name="DOE Joint Genome Institute"/>
            <person name="Koch R.A."/>
            <person name="Yoon G."/>
            <person name="Arayal U."/>
            <person name="Lail K."/>
            <person name="Amirebrahimi M."/>
            <person name="Labutti K."/>
            <person name="Lipzen A."/>
            <person name="Riley R."/>
            <person name="Barry K."/>
            <person name="Henrissat B."/>
            <person name="Grigoriev I.V."/>
            <person name="Herr J.R."/>
            <person name="Aime M.C."/>
        </authorList>
    </citation>
    <scope>NUCLEOTIDE SEQUENCE</scope>
    <source>
        <strain evidence="7">MCA 3950</strain>
    </source>
</reference>
<organism evidence="7 8">
    <name type="scientific">Guyanagaster necrorhizus</name>
    <dbReference type="NCBI Taxonomy" id="856835"/>
    <lineage>
        <taxon>Eukaryota</taxon>
        <taxon>Fungi</taxon>
        <taxon>Dikarya</taxon>
        <taxon>Basidiomycota</taxon>
        <taxon>Agaricomycotina</taxon>
        <taxon>Agaricomycetes</taxon>
        <taxon>Agaricomycetidae</taxon>
        <taxon>Agaricales</taxon>
        <taxon>Marasmiineae</taxon>
        <taxon>Physalacriaceae</taxon>
        <taxon>Guyanagaster</taxon>
    </lineage>
</organism>
<evidence type="ECO:0000256" key="2">
    <source>
        <dbReference type="ARBA" id="ARBA00022692"/>
    </source>
</evidence>
<dbReference type="AlphaFoldDB" id="A0A9P7W2J4"/>
<protein>
    <submittedName>
        <fullName evidence="7">MFS general substrate transporter</fullName>
    </submittedName>
</protein>
<evidence type="ECO:0000313" key="8">
    <source>
        <dbReference type="Proteomes" id="UP000812287"/>
    </source>
</evidence>
<dbReference type="InterPro" id="IPR036259">
    <property type="entry name" value="MFS_trans_sf"/>
</dbReference>
<feature type="region of interest" description="Disordered" evidence="5">
    <location>
        <begin position="1"/>
        <end position="20"/>
    </location>
</feature>
<dbReference type="Proteomes" id="UP000812287">
    <property type="component" value="Unassembled WGS sequence"/>
</dbReference>
<dbReference type="InterPro" id="IPR051617">
    <property type="entry name" value="UNC-93-like_regulator"/>
</dbReference>
<feature type="transmembrane region" description="Helical" evidence="6">
    <location>
        <begin position="193"/>
        <end position="211"/>
    </location>
</feature>
<dbReference type="PANTHER" id="PTHR23294">
    <property type="entry name" value="ET TRANSLATION PRODUCT-RELATED"/>
    <property type="match status" value="1"/>
</dbReference>